<dbReference type="AlphaFoldDB" id="A0A4Y2FIV8"/>
<sequence>MRSKRNNPDTPPCTETRVRLPLHWPTAKLCAYLSESTTFFRESTKVKWTSRRKKTTAKCEISAGGNNARGCASEREGGMETYFHTKGRKRNILTACPQISATKITEREIESIHRRVGE</sequence>
<keyword evidence="2" id="KW-1185">Reference proteome</keyword>
<gene>
    <name evidence="1" type="ORF">AVEN_85419_1</name>
</gene>
<protein>
    <submittedName>
        <fullName evidence="1">Uncharacterized protein</fullName>
    </submittedName>
</protein>
<dbReference type="EMBL" id="BGPR01000927">
    <property type="protein sequence ID" value="GBM40365.1"/>
    <property type="molecule type" value="Genomic_DNA"/>
</dbReference>
<reference evidence="1 2" key="1">
    <citation type="journal article" date="2019" name="Sci. Rep.">
        <title>Orb-weaving spider Araneus ventricosus genome elucidates the spidroin gene catalogue.</title>
        <authorList>
            <person name="Kono N."/>
            <person name="Nakamura H."/>
            <person name="Ohtoshi R."/>
            <person name="Moran D.A.P."/>
            <person name="Shinohara A."/>
            <person name="Yoshida Y."/>
            <person name="Fujiwara M."/>
            <person name="Mori M."/>
            <person name="Tomita M."/>
            <person name="Arakawa K."/>
        </authorList>
    </citation>
    <scope>NUCLEOTIDE SEQUENCE [LARGE SCALE GENOMIC DNA]</scope>
</reference>
<accession>A0A4Y2FIV8</accession>
<comment type="caution">
    <text evidence="1">The sequence shown here is derived from an EMBL/GenBank/DDBJ whole genome shotgun (WGS) entry which is preliminary data.</text>
</comment>
<evidence type="ECO:0000313" key="2">
    <source>
        <dbReference type="Proteomes" id="UP000499080"/>
    </source>
</evidence>
<name>A0A4Y2FIV8_ARAVE</name>
<organism evidence="1 2">
    <name type="scientific">Araneus ventricosus</name>
    <name type="common">Orbweaver spider</name>
    <name type="synonym">Epeira ventricosa</name>
    <dbReference type="NCBI Taxonomy" id="182803"/>
    <lineage>
        <taxon>Eukaryota</taxon>
        <taxon>Metazoa</taxon>
        <taxon>Ecdysozoa</taxon>
        <taxon>Arthropoda</taxon>
        <taxon>Chelicerata</taxon>
        <taxon>Arachnida</taxon>
        <taxon>Araneae</taxon>
        <taxon>Araneomorphae</taxon>
        <taxon>Entelegynae</taxon>
        <taxon>Araneoidea</taxon>
        <taxon>Araneidae</taxon>
        <taxon>Araneus</taxon>
    </lineage>
</organism>
<proteinExistence type="predicted"/>
<evidence type="ECO:0000313" key="1">
    <source>
        <dbReference type="EMBL" id="GBM40365.1"/>
    </source>
</evidence>
<dbReference type="Proteomes" id="UP000499080">
    <property type="component" value="Unassembled WGS sequence"/>
</dbReference>